<sequence>MPWLELLRKGYDYTTRPSPRLFCSHLQEHLVPRGLQEKKAKGWYHNKDKYNILFLSYEEMIKDLRSVVLKIAEFVGKNLSCAATDKIVEKVTFKKMKVDYDMSHFIPVKQTVLYLPKGTIGDWKNAFTAAQRERIDKVFQERMKDFPLPFIWDISELLLKH</sequence>
<dbReference type="GO" id="GO:0008146">
    <property type="term" value="F:sulfotransferase activity"/>
    <property type="evidence" value="ECO:0007669"/>
    <property type="project" value="InterPro"/>
</dbReference>
<evidence type="ECO:0000256" key="2">
    <source>
        <dbReference type="ARBA" id="ARBA00022679"/>
    </source>
</evidence>
<protein>
    <recommendedName>
        <fullName evidence="3">Sulfotransferase</fullName>
        <ecNumber evidence="3">2.8.2.-</ecNumber>
    </recommendedName>
</protein>
<dbReference type="OrthoDB" id="205623at2759"/>
<dbReference type="InterPro" id="IPR027417">
    <property type="entry name" value="P-loop_NTPase"/>
</dbReference>
<dbReference type="EC" id="2.8.2.-" evidence="3"/>
<evidence type="ECO:0000259" key="4">
    <source>
        <dbReference type="Pfam" id="PF00685"/>
    </source>
</evidence>
<dbReference type="InterPro" id="IPR000863">
    <property type="entry name" value="Sulfotransferase_dom"/>
</dbReference>
<dbReference type="PANTHER" id="PTHR11783">
    <property type="entry name" value="SULFOTRANSFERASE SULT"/>
    <property type="match status" value="1"/>
</dbReference>
<organism evidence="5 6">
    <name type="scientific">Synaphobranchus kaupii</name>
    <name type="common">Kaup's arrowtooth eel</name>
    <dbReference type="NCBI Taxonomy" id="118154"/>
    <lineage>
        <taxon>Eukaryota</taxon>
        <taxon>Metazoa</taxon>
        <taxon>Chordata</taxon>
        <taxon>Craniata</taxon>
        <taxon>Vertebrata</taxon>
        <taxon>Euteleostomi</taxon>
        <taxon>Actinopterygii</taxon>
        <taxon>Neopterygii</taxon>
        <taxon>Teleostei</taxon>
        <taxon>Anguilliformes</taxon>
        <taxon>Synaphobranchidae</taxon>
        <taxon>Synaphobranchus</taxon>
    </lineage>
</organism>
<feature type="domain" description="Sulfotransferase" evidence="4">
    <location>
        <begin position="39"/>
        <end position="146"/>
    </location>
</feature>
<comment type="similarity">
    <text evidence="1 3">Belongs to the sulfotransferase 1 family.</text>
</comment>
<accession>A0A9Q1E4X5</accession>
<comment type="caution">
    <text evidence="5">The sequence shown here is derived from an EMBL/GenBank/DDBJ whole genome shotgun (WGS) entry which is preliminary data.</text>
</comment>
<evidence type="ECO:0000256" key="1">
    <source>
        <dbReference type="ARBA" id="ARBA00005771"/>
    </source>
</evidence>
<keyword evidence="2 3" id="KW-0808">Transferase</keyword>
<name>A0A9Q1E4X5_SYNKA</name>
<reference evidence="5" key="1">
    <citation type="journal article" date="2023" name="Science">
        <title>Genome structures resolve the early diversification of teleost fishes.</title>
        <authorList>
            <person name="Parey E."/>
            <person name="Louis A."/>
            <person name="Montfort J."/>
            <person name="Bouchez O."/>
            <person name="Roques C."/>
            <person name="Iampietro C."/>
            <person name="Lluch J."/>
            <person name="Castinel A."/>
            <person name="Donnadieu C."/>
            <person name="Desvignes T."/>
            <person name="Floi Bucao C."/>
            <person name="Jouanno E."/>
            <person name="Wen M."/>
            <person name="Mejri S."/>
            <person name="Dirks R."/>
            <person name="Jansen H."/>
            <person name="Henkel C."/>
            <person name="Chen W.J."/>
            <person name="Zahm M."/>
            <person name="Cabau C."/>
            <person name="Klopp C."/>
            <person name="Thompson A.W."/>
            <person name="Robinson-Rechavi M."/>
            <person name="Braasch I."/>
            <person name="Lecointre G."/>
            <person name="Bobe J."/>
            <person name="Postlethwait J.H."/>
            <person name="Berthelot C."/>
            <person name="Roest Crollius H."/>
            <person name="Guiguen Y."/>
        </authorList>
    </citation>
    <scope>NUCLEOTIDE SEQUENCE</scope>
    <source>
        <strain evidence="5">WJC10195</strain>
    </source>
</reference>
<dbReference type="SUPFAM" id="SSF52540">
    <property type="entry name" value="P-loop containing nucleoside triphosphate hydrolases"/>
    <property type="match status" value="1"/>
</dbReference>
<dbReference type="Proteomes" id="UP001152622">
    <property type="component" value="Unassembled WGS sequence"/>
</dbReference>
<keyword evidence="6" id="KW-1185">Reference proteome</keyword>
<proteinExistence type="inferred from homology"/>
<dbReference type="EMBL" id="JAINUF010000028">
    <property type="protein sequence ID" value="KAJ8332321.1"/>
    <property type="molecule type" value="Genomic_DNA"/>
</dbReference>
<evidence type="ECO:0000256" key="3">
    <source>
        <dbReference type="RuleBase" id="RU361155"/>
    </source>
</evidence>
<dbReference type="AlphaFoldDB" id="A0A9Q1E4X5"/>
<dbReference type="Pfam" id="PF00685">
    <property type="entry name" value="Sulfotransfer_1"/>
    <property type="match status" value="1"/>
</dbReference>
<evidence type="ECO:0000313" key="5">
    <source>
        <dbReference type="EMBL" id="KAJ8332321.1"/>
    </source>
</evidence>
<evidence type="ECO:0000313" key="6">
    <source>
        <dbReference type="Proteomes" id="UP001152622"/>
    </source>
</evidence>
<gene>
    <name evidence="5" type="ORF">SKAU_G00426760</name>
</gene>
<dbReference type="Gene3D" id="3.40.50.300">
    <property type="entry name" value="P-loop containing nucleotide triphosphate hydrolases"/>
    <property type="match status" value="1"/>
</dbReference>